<evidence type="ECO:0000256" key="2">
    <source>
        <dbReference type="SAM" id="MobiDB-lite"/>
    </source>
</evidence>
<feature type="compositionally biased region" description="Polar residues" evidence="2">
    <location>
        <begin position="58"/>
        <end position="73"/>
    </location>
</feature>
<feature type="region of interest" description="Disordered" evidence="2">
    <location>
        <begin position="37"/>
        <end position="76"/>
    </location>
</feature>
<dbReference type="Proteomes" id="UP001055712">
    <property type="component" value="Unassembled WGS sequence"/>
</dbReference>
<organism evidence="3 4">
    <name type="scientific">Chlorella vulgaris</name>
    <name type="common">Green alga</name>
    <dbReference type="NCBI Taxonomy" id="3077"/>
    <lineage>
        <taxon>Eukaryota</taxon>
        <taxon>Viridiplantae</taxon>
        <taxon>Chlorophyta</taxon>
        <taxon>core chlorophytes</taxon>
        <taxon>Trebouxiophyceae</taxon>
        <taxon>Chlorellales</taxon>
        <taxon>Chlorellaceae</taxon>
        <taxon>Chlorella clade</taxon>
        <taxon>Chlorella</taxon>
    </lineage>
</organism>
<accession>A0A9D4TWQ7</accession>
<feature type="coiled-coil region" evidence="1">
    <location>
        <begin position="98"/>
        <end position="223"/>
    </location>
</feature>
<dbReference type="PANTHER" id="PTHR23313:SF0">
    <property type="entry name" value="TESTIS-EXPRESSED PROTEIN 9"/>
    <property type="match status" value="1"/>
</dbReference>
<dbReference type="OrthoDB" id="514574at2759"/>
<evidence type="ECO:0000313" key="3">
    <source>
        <dbReference type="EMBL" id="KAI3436600.1"/>
    </source>
</evidence>
<gene>
    <name evidence="3" type="ORF">D9Q98_006017</name>
</gene>
<name>A0A9D4TWQ7_CHLVU</name>
<keyword evidence="4" id="KW-1185">Reference proteome</keyword>
<dbReference type="PANTHER" id="PTHR23313">
    <property type="entry name" value="TSEC1-RELATED"/>
    <property type="match status" value="1"/>
</dbReference>
<sequence>MVNAKTGCDMEAAPTSDLQQTVQDALRDLLSVASLTHEDSWEVETTPPPAAAPQPCASGTTSGQQRQPSTSASCHEGLLPATEGAELREQDLPPQAMARLYQARLRAAQTELVGLQDAIKSRDAKLSSIEKEVHQLRQEKAAWTKQHKVLETAAERGKRAAEDARARLAEQENALKQVGLERRVSVQERRQTEADTKAREGRLAAALEEAHRLRKLLEDAKAHAAARGGVSREEHARVVAENRQLGAQKQELVLALKKAGRLIDVMRRQKVHLEAAALLQVSSRELADALQQGQQGQQVLLPSAASR</sequence>
<keyword evidence="1" id="KW-0175">Coiled coil</keyword>
<evidence type="ECO:0000313" key="4">
    <source>
        <dbReference type="Proteomes" id="UP001055712"/>
    </source>
</evidence>
<dbReference type="AlphaFoldDB" id="A0A9D4TWQ7"/>
<comment type="caution">
    <text evidence="3">The sequence shown here is derived from an EMBL/GenBank/DDBJ whole genome shotgun (WGS) entry which is preliminary data.</text>
</comment>
<reference evidence="3" key="2">
    <citation type="submission" date="2020-11" db="EMBL/GenBank/DDBJ databases">
        <authorList>
            <person name="Cecchin M."/>
            <person name="Marcolungo L."/>
            <person name="Rossato M."/>
            <person name="Girolomoni L."/>
            <person name="Cosentino E."/>
            <person name="Cuine S."/>
            <person name="Li-Beisson Y."/>
            <person name="Delledonne M."/>
            <person name="Ballottari M."/>
        </authorList>
    </citation>
    <scope>NUCLEOTIDE SEQUENCE</scope>
    <source>
        <strain evidence="3">211/11P</strain>
        <tissue evidence="3">Whole cell</tissue>
    </source>
</reference>
<dbReference type="EMBL" id="SIDB01000002">
    <property type="protein sequence ID" value="KAI3436600.1"/>
    <property type="molecule type" value="Genomic_DNA"/>
</dbReference>
<reference evidence="3" key="1">
    <citation type="journal article" date="2019" name="Plant J.">
        <title>Chlorella vulgaris genome assembly and annotation reveals the molecular basis for metabolic acclimation to high light conditions.</title>
        <authorList>
            <person name="Cecchin M."/>
            <person name="Marcolungo L."/>
            <person name="Rossato M."/>
            <person name="Girolomoni L."/>
            <person name="Cosentino E."/>
            <person name="Cuine S."/>
            <person name="Li-Beisson Y."/>
            <person name="Delledonne M."/>
            <person name="Ballottari M."/>
        </authorList>
    </citation>
    <scope>NUCLEOTIDE SEQUENCE</scope>
    <source>
        <strain evidence="3">211/11P</strain>
    </source>
</reference>
<evidence type="ECO:0000256" key="1">
    <source>
        <dbReference type="SAM" id="Coils"/>
    </source>
</evidence>
<protein>
    <submittedName>
        <fullName evidence="3">Uncharacterized protein</fullName>
    </submittedName>
</protein>
<proteinExistence type="predicted"/>